<proteinExistence type="predicted"/>
<reference evidence="1" key="2">
    <citation type="submission" date="2025-08" db="UniProtKB">
        <authorList>
            <consortium name="Ensembl"/>
        </authorList>
    </citation>
    <scope>IDENTIFICATION</scope>
</reference>
<evidence type="ECO:0000313" key="1">
    <source>
        <dbReference type="Ensembl" id="ENSCAFP00030014826.1"/>
    </source>
</evidence>
<reference evidence="1" key="1">
    <citation type="submission" date="2019-03" db="EMBL/GenBank/DDBJ databases">
        <authorList>
            <person name="Warren W.C."/>
            <person name="Johnson G.S."/>
        </authorList>
    </citation>
    <scope>NUCLEOTIDE SEQUENCE [LARGE SCALE GENOMIC DNA]</scope>
    <source>
        <strain evidence="1">Basenji</strain>
    </source>
</reference>
<sequence>MMKLRIPTGCMPNPTNSNRTIPSHTLHIRHSNSLFISHPYLPRRKLRLNYPIYTCKWSLHIFHLSIYTQRMGIILRLLLFDIPTYVVH</sequence>
<dbReference type="Proteomes" id="UP000694429">
    <property type="component" value="Chromosome 15"/>
</dbReference>
<evidence type="ECO:0000313" key="2">
    <source>
        <dbReference type="Proteomes" id="UP000694429"/>
    </source>
</evidence>
<dbReference type="Ensembl" id="ENSCAFT00030016964.1">
    <property type="protein sequence ID" value="ENSCAFP00030014826.1"/>
    <property type="gene ID" value="ENSCAFG00030009169.1"/>
</dbReference>
<protein>
    <submittedName>
        <fullName evidence="1">Uncharacterized protein</fullName>
    </submittedName>
</protein>
<dbReference type="AlphaFoldDB" id="A0A8C0MPD7"/>
<accession>A0A8C0MPD7</accession>
<name>A0A8C0MPD7_CANLF</name>
<organism evidence="1 2">
    <name type="scientific">Canis lupus familiaris</name>
    <name type="common">Dog</name>
    <name type="synonym">Canis familiaris</name>
    <dbReference type="NCBI Taxonomy" id="9615"/>
    <lineage>
        <taxon>Eukaryota</taxon>
        <taxon>Metazoa</taxon>
        <taxon>Chordata</taxon>
        <taxon>Craniata</taxon>
        <taxon>Vertebrata</taxon>
        <taxon>Euteleostomi</taxon>
        <taxon>Mammalia</taxon>
        <taxon>Eutheria</taxon>
        <taxon>Laurasiatheria</taxon>
        <taxon>Carnivora</taxon>
        <taxon>Caniformia</taxon>
        <taxon>Canidae</taxon>
        <taxon>Canis</taxon>
    </lineage>
</organism>